<dbReference type="Proteomes" id="UP000001661">
    <property type="component" value="Chromosome"/>
</dbReference>
<dbReference type="InterPro" id="IPR014016">
    <property type="entry name" value="UvrD-like_ATP-bd"/>
</dbReference>
<keyword evidence="14" id="KW-1185">Reference proteome</keyword>
<gene>
    <name evidence="13" type="ordered locus">Acear_1397</name>
</gene>
<keyword evidence="3 9" id="KW-0347">Helicase</keyword>
<dbReference type="GO" id="GO:0016887">
    <property type="term" value="F:ATP hydrolysis activity"/>
    <property type="evidence" value="ECO:0007669"/>
    <property type="project" value="RHEA"/>
</dbReference>
<evidence type="ECO:0000256" key="8">
    <source>
        <dbReference type="ARBA" id="ARBA00048988"/>
    </source>
</evidence>
<evidence type="ECO:0000256" key="3">
    <source>
        <dbReference type="ARBA" id="ARBA00022806"/>
    </source>
</evidence>
<dbReference type="GO" id="GO:0003677">
    <property type="term" value="F:DNA binding"/>
    <property type="evidence" value="ECO:0007669"/>
    <property type="project" value="InterPro"/>
</dbReference>
<keyword evidence="1 9" id="KW-0547">Nucleotide-binding</keyword>
<sequence length="1033" mass="121524">MINVLKASAGTGKTYRLSLEYVAALLRGEDFGKIVVMTFTRKATAEIRERIFEHLEDILAEGAESEVVKNLEEIYNDLEVDLSQLEEVYEKMLCNKDQIKVYTIDSFINHIFREAIAPYLGIYSYEIVDDDQNREIVERVFKELLNNPADFKLMEDFLLENVERDIDNYLTLIDRLIKDRWKFLLIEREERPKREVGNLVAEFEQAVDILKSIAQAKGKEFSQAYFKKDFRRYLELEGLTNKEEYITKNYKQFIKNKFWNGNKTRGKKVKALKEELEAAYDEFRRKLANYIYNQEMIPYEEEVFNFSQRIFEIYDRLKFKEKIFTHADVSNYTYYYFYRDELNLLEGQSVSDYFFELLGSEVSSLLIDEFQDTSILQWSILQPLLAECETIVAVGDEKQSIYGWRGGEKELFANLEEILGGDSESLGTSYRSEREIIEFVNRFFTGIYENWDYDGVEHLPEKDGGYVEVLYGDERAKINTDTKAFGKLGEDHQEKLHNLNQRVTEDLKAEIAQRIKEKLPNYNNVGILARSNNELAEIAAQLDKEGIPYILESNDSLVDHRAVKPLYFLLNYLAYSDYFELIKFLRSELVGINDGALKYLLQNKARVEEYMANGEIELEAAALSEILTTIRDLKKLDFNLLTSYLVEELGLLELYQDNAGALKNIYYFFSKMKKFESLPKFMAYLEENKDREELKQVGVKQADAVQLMTIHKSKGLSFETEFFYWKPSANQSNRGNSLELYLDFDERFENIEDYMLTNSKYSQLFEYLNLDFHKQEEEKAFVEEINNVYVAMTRPVRNLFLYIEAPCSYKRLLDKQEWAGKDYGIYEEAILGGAKAASLKDLAERKSFGKLVVSESEEEGSQVELPDLQKYFQAEEISENRLAEINDDKDLQMNIQKEIKRNEGLAIHYYLEHIKYDTPQKREYARSMVLAKYGNLLGPERIEEAFVKVEDLLDRHQDYFSDRWDVYTEYELVSGDKQYRIDRLIVDDEQQEVVIIDYKSGKTQEEEQLDRYAEIVEARLEDEYEIRTEFLEV</sequence>
<accession>D9QQW6</accession>
<dbReference type="EC" id="5.6.2.4" evidence="7"/>
<dbReference type="SUPFAM" id="SSF52540">
    <property type="entry name" value="P-loop containing nucleoside triphosphate hydrolases"/>
    <property type="match status" value="1"/>
</dbReference>
<dbReference type="InterPro" id="IPR000212">
    <property type="entry name" value="DNA_helicase_UvrD/REP"/>
</dbReference>
<evidence type="ECO:0000256" key="1">
    <source>
        <dbReference type="ARBA" id="ARBA00022741"/>
    </source>
</evidence>
<proteinExistence type="predicted"/>
<dbReference type="InterPro" id="IPR014017">
    <property type="entry name" value="DNA_helicase_UvrD-like_C"/>
</dbReference>
<dbReference type="PROSITE" id="PS51217">
    <property type="entry name" value="UVRD_HELICASE_CTER"/>
    <property type="match status" value="1"/>
</dbReference>
<evidence type="ECO:0000256" key="7">
    <source>
        <dbReference type="ARBA" id="ARBA00034808"/>
    </source>
</evidence>
<comment type="catalytic activity">
    <reaction evidence="8">
        <text>ATP + H2O = ADP + phosphate + H(+)</text>
        <dbReference type="Rhea" id="RHEA:13065"/>
        <dbReference type="ChEBI" id="CHEBI:15377"/>
        <dbReference type="ChEBI" id="CHEBI:15378"/>
        <dbReference type="ChEBI" id="CHEBI:30616"/>
        <dbReference type="ChEBI" id="CHEBI:43474"/>
        <dbReference type="ChEBI" id="CHEBI:456216"/>
        <dbReference type="EC" id="5.6.2.4"/>
    </reaction>
</comment>
<dbReference type="Gene3D" id="1.10.3170.10">
    <property type="entry name" value="Recbcd, chain B, domain 2"/>
    <property type="match status" value="1"/>
</dbReference>
<evidence type="ECO:0000256" key="4">
    <source>
        <dbReference type="ARBA" id="ARBA00022840"/>
    </source>
</evidence>
<feature type="coiled-coil region" evidence="10">
    <location>
        <begin position="68"/>
        <end position="95"/>
    </location>
</feature>
<dbReference type="RefSeq" id="WP_013278352.1">
    <property type="nucleotide sequence ID" value="NC_014378.1"/>
</dbReference>
<dbReference type="PANTHER" id="PTHR11070">
    <property type="entry name" value="UVRD / RECB / PCRA DNA HELICASE FAMILY MEMBER"/>
    <property type="match status" value="1"/>
</dbReference>
<feature type="coiled-coil region" evidence="10">
    <location>
        <begin position="266"/>
        <end position="293"/>
    </location>
</feature>
<dbReference type="KEGG" id="aar:Acear_1397"/>
<name>D9QQW6_ACEAZ</name>
<feature type="binding site" evidence="9">
    <location>
        <begin position="7"/>
        <end position="14"/>
    </location>
    <ligand>
        <name>ATP</name>
        <dbReference type="ChEBI" id="CHEBI:30616"/>
    </ligand>
</feature>
<dbReference type="InterPro" id="IPR027417">
    <property type="entry name" value="P-loop_NTPase"/>
</dbReference>
<evidence type="ECO:0000259" key="11">
    <source>
        <dbReference type="PROSITE" id="PS51198"/>
    </source>
</evidence>
<evidence type="ECO:0000256" key="6">
    <source>
        <dbReference type="ARBA" id="ARBA00034617"/>
    </source>
</evidence>
<evidence type="ECO:0000256" key="9">
    <source>
        <dbReference type="PROSITE-ProRule" id="PRU00560"/>
    </source>
</evidence>
<evidence type="ECO:0000256" key="2">
    <source>
        <dbReference type="ARBA" id="ARBA00022801"/>
    </source>
</evidence>
<keyword evidence="5" id="KW-0413">Isomerase</keyword>
<keyword evidence="4 9" id="KW-0067">ATP-binding</keyword>
<dbReference type="PANTHER" id="PTHR11070:SF67">
    <property type="entry name" value="DNA 3'-5' HELICASE"/>
    <property type="match status" value="1"/>
</dbReference>
<protein>
    <recommendedName>
        <fullName evidence="7">DNA 3'-5' helicase</fullName>
        <ecNumber evidence="7">5.6.2.4</ecNumber>
    </recommendedName>
</protein>
<feature type="domain" description="UvrD-like helicase ATP-binding" evidence="11">
    <location>
        <begin position="1"/>
        <end position="433"/>
    </location>
</feature>
<dbReference type="GO" id="GO:0005524">
    <property type="term" value="F:ATP binding"/>
    <property type="evidence" value="ECO:0007669"/>
    <property type="project" value="UniProtKB-UniRule"/>
</dbReference>
<dbReference type="GO" id="GO:0043138">
    <property type="term" value="F:3'-5' DNA helicase activity"/>
    <property type="evidence" value="ECO:0007669"/>
    <property type="project" value="UniProtKB-EC"/>
</dbReference>
<dbReference type="GO" id="GO:0000725">
    <property type="term" value="P:recombinational repair"/>
    <property type="evidence" value="ECO:0007669"/>
    <property type="project" value="TreeGrafter"/>
</dbReference>
<dbReference type="AlphaFoldDB" id="D9QQW6"/>
<evidence type="ECO:0000256" key="10">
    <source>
        <dbReference type="SAM" id="Coils"/>
    </source>
</evidence>
<dbReference type="HOGENOM" id="CLU_009386_0_0_9"/>
<dbReference type="InterPro" id="IPR029470">
    <property type="entry name" value="PDDEXK_4"/>
</dbReference>
<dbReference type="eggNOG" id="COG1074">
    <property type="taxonomic scope" value="Bacteria"/>
</dbReference>
<dbReference type="EMBL" id="CP002105">
    <property type="protein sequence ID" value="ADL12907.1"/>
    <property type="molecule type" value="Genomic_DNA"/>
</dbReference>
<dbReference type="GO" id="GO:0005829">
    <property type="term" value="C:cytosol"/>
    <property type="evidence" value="ECO:0007669"/>
    <property type="project" value="TreeGrafter"/>
</dbReference>
<evidence type="ECO:0000313" key="14">
    <source>
        <dbReference type="Proteomes" id="UP000001661"/>
    </source>
</evidence>
<dbReference type="Pfam" id="PF14281">
    <property type="entry name" value="PDDEXK_4"/>
    <property type="match status" value="1"/>
</dbReference>
<keyword evidence="2 9" id="KW-0378">Hydrolase</keyword>
<organism evidence="13 14">
    <name type="scientific">Acetohalobium arabaticum (strain ATCC 49924 / DSM 5501 / Z-7288)</name>
    <dbReference type="NCBI Taxonomy" id="574087"/>
    <lineage>
        <taxon>Bacteria</taxon>
        <taxon>Bacillati</taxon>
        <taxon>Bacillota</taxon>
        <taxon>Clostridia</taxon>
        <taxon>Halanaerobiales</taxon>
        <taxon>Halobacteroidaceae</taxon>
        <taxon>Acetohalobium</taxon>
    </lineage>
</organism>
<reference evidence="13 14" key="1">
    <citation type="journal article" date="2010" name="Stand. Genomic Sci.">
        <title>Complete genome sequence of Acetohalobium arabaticum type strain (Z-7288).</title>
        <authorList>
            <person name="Sikorski J."/>
            <person name="Lapidus A."/>
            <person name="Chertkov O."/>
            <person name="Lucas S."/>
            <person name="Copeland A."/>
            <person name="Glavina Del Rio T."/>
            <person name="Nolan M."/>
            <person name="Tice H."/>
            <person name="Cheng J.F."/>
            <person name="Han C."/>
            <person name="Brambilla E."/>
            <person name="Pitluck S."/>
            <person name="Liolios K."/>
            <person name="Ivanova N."/>
            <person name="Mavromatis K."/>
            <person name="Mikhailova N."/>
            <person name="Pati A."/>
            <person name="Bruce D."/>
            <person name="Detter C."/>
            <person name="Tapia R."/>
            <person name="Goodwin L."/>
            <person name="Chen A."/>
            <person name="Palaniappan K."/>
            <person name="Land M."/>
            <person name="Hauser L."/>
            <person name="Chang Y.J."/>
            <person name="Jeffries C.D."/>
            <person name="Rohde M."/>
            <person name="Goker M."/>
            <person name="Spring S."/>
            <person name="Woyke T."/>
            <person name="Bristow J."/>
            <person name="Eisen J.A."/>
            <person name="Markowitz V."/>
            <person name="Hugenholtz P."/>
            <person name="Kyrpides N.C."/>
            <person name="Klenk H.P."/>
        </authorList>
    </citation>
    <scope>NUCLEOTIDE SEQUENCE [LARGE SCALE GENOMIC DNA]</scope>
    <source>
        <strain evidence="14">ATCC 49924 / DSM 5501 / Z-7288</strain>
    </source>
</reference>
<dbReference type="OrthoDB" id="9810135at2"/>
<evidence type="ECO:0000313" key="13">
    <source>
        <dbReference type="EMBL" id="ADL12907.1"/>
    </source>
</evidence>
<comment type="catalytic activity">
    <reaction evidence="6">
        <text>Couples ATP hydrolysis with the unwinding of duplex DNA by translocating in the 3'-5' direction.</text>
        <dbReference type="EC" id="5.6.2.4"/>
    </reaction>
</comment>
<dbReference type="Pfam" id="PF00580">
    <property type="entry name" value="UvrD-helicase"/>
    <property type="match status" value="1"/>
</dbReference>
<keyword evidence="10" id="KW-0175">Coiled coil</keyword>
<dbReference type="PROSITE" id="PS51198">
    <property type="entry name" value="UVRD_HELICASE_ATP_BIND"/>
    <property type="match status" value="1"/>
</dbReference>
<evidence type="ECO:0000259" key="12">
    <source>
        <dbReference type="PROSITE" id="PS51217"/>
    </source>
</evidence>
<feature type="domain" description="UvrD-like helicase C-terminal" evidence="12">
    <location>
        <begin position="460"/>
        <end position="715"/>
    </location>
</feature>
<dbReference type="STRING" id="574087.Acear_1397"/>
<dbReference type="Gene3D" id="3.40.50.300">
    <property type="entry name" value="P-loop containing nucleotide triphosphate hydrolases"/>
    <property type="match status" value="3"/>
</dbReference>
<dbReference type="Pfam" id="PF13361">
    <property type="entry name" value="UvrD_C"/>
    <property type="match status" value="1"/>
</dbReference>
<evidence type="ECO:0000256" key="5">
    <source>
        <dbReference type="ARBA" id="ARBA00023235"/>
    </source>
</evidence>